<keyword evidence="4" id="KW-1185">Reference proteome</keyword>
<keyword evidence="1" id="KW-0732">Signal</keyword>
<sequence>MSFLSRAALAAAMTITFFGLTAQSTAGLAAEVEHMLPQPNATAPMTATVFTPTPTTVQVPNPTDLADDELANEETVAYPSLAAAVAAQSTHDGDDEALQCLAGAIYFETRGEPLSGQLAVAEVILNRAKSGRFPSDVCDVITQRGQFGFVRGGRIPSINEDSKAYRTAVAVAKVALNDAWDDQAGPALYFNRGRPPASGLKKVASIGNHIFWR</sequence>
<dbReference type="InterPro" id="IPR042047">
    <property type="entry name" value="SleB_dom1"/>
</dbReference>
<dbReference type="InterPro" id="IPR011105">
    <property type="entry name" value="Cell_wall_hydrolase_SleB"/>
</dbReference>
<evidence type="ECO:0000259" key="2">
    <source>
        <dbReference type="Pfam" id="PF07486"/>
    </source>
</evidence>
<gene>
    <name evidence="3" type="ORF">E5988_04690</name>
</gene>
<protein>
    <submittedName>
        <fullName evidence="3">Cell wall hydrolase</fullName>
    </submittedName>
</protein>
<feature type="signal peptide" evidence="1">
    <location>
        <begin position="1"/>
        <end position="22"/>
    </location>
</feature>
<evidence type="ECO:0000313" key="4">
    <source>
        <dbReference type="Proteomes" id="UP000308038"/>
    </source>
</evidence>
<evidence type="ECO:0000313" key="3">
    <source>
        <dbReference type="EMBL" id="THG40897.1"/>
    </source>
</evidence>
<feature type="chain" id="PRO_5045070476" evidence="1">
    <location>
        <begin position="23"/>
        <end position="213"/>
    </location>
</feature>
<accession>A0ABY2QJ20</accession>
<organism evidence="3 4">
    <name type="scientific">Sphingomonas olei</name>
    <dbReference type="NCBI Taxonomy" id="1886787"/>
    <lineage>
        <taxon>Bacteria</taxon>
        <taxon>Pseudomonadati</taxon>
        <taxon>Pseudomonadota</taxon>
        <taxon>Alphaproteobacteria</taxon>
        <taxon>Sphingomonadales</taxon>
        <taxon>Sphingomonadaceae</taxon>
        <taxon>Sphingomonas</taxon>
    </lineage>
</organism>
<dbReference type="EMBL" id="SSTI01000003">
    <property type="protein sequence ID" value="THG40897.1"/>
    <property type="molecule type" value="Genomic_DNA"/>
</dbReference>
<proteinExistence type="predicted"/>
<dbReference type="Pfam" id="PF07486">
    <property type="entry name" value="Hydrolase_2"/>
    <property type="match status" value="1"/>
</dbReference>
<dbReference type="RefSeq" id="WP_046409470.1">
    <property type="nucleotide sequence ID" value="NZ_SSTI01000003.1"/>
</dbReference>
<dbReference type="Proteomes" id="UP000308038">
    <property type="component" value="Unassembled WGS sequence"/>
</dbReference>
<name>A0ABY2QJ20_9SPHN</name>
<dbReference type="Gene3D" id="1.10.10.2520">
    <property type="entry name" value="Cell wall hydrolase SleB, domain 1"/>
    <property type="match status" value="1"/>
</dbReference>
<reference evidence="3 4" key="1">
    <citation type="submission" date="2019-04" db="EMBL/GenBank/DDBJ databases">
        <title>Microbes associate with the intestines of laboratory mice.</title>
        <authorList>
            <person name="Navarre W."/>
            <person name="Wong E."/>
            <person name="Huang K.C."/>
            <person name="Tropini C."/>
            <person name="Ng K."/>
            <person name="Yu B."/>
        </authorList>
    </citation>
    <scope>NUCLEOTIDE SEQUENCE [LARGE SCALE GENOMIC DNA]</scope>
    <source>
        <strain evidence="3 4">NM83_B4-11</strain>
    </source>
</reference>
<dbReference type="GO" id="GO:0016787">
    <property type="term" value="F:hydrolase activity"/>
    <property type="evidence" value="ECO:0007669"/>
    <property type="project" value="UniProtKB-KW"/>
</dbReference>
<feature type="domain" description="Cell wall hydrolase SleB" evidence="2">
    <location>
        <begin position="111"/>
        <end position="211"/>
    </location>
</feature>
<comment type="caution">
    <text evidence="3">The sequence shown here is derived from an EMBL/GenBank/DDBJ whole genome shotgun (WGS) entry which is preliminary data.</text>
</comment>
<keyword evidence="3" id="KW-0378">Hydrolase</keyword>
<evidence type="ECO:0000256" key="1">
    <source>
        <dbReference type="SAM" id="SignalP"/>
    </source>
</evidence>